<comment type="caution">
    <text evidence="8">The sequence shown here is derived from an EMBL/GenBank/DDBJ whole genome shotgun (WGS) entry which is preliminary data.</text>
</comment>
<evidence type="ECO:0000256" key="6">
    <source>
        <dbReference type="ARBA" id="ARBA00022840"/>
    </source>
</evidence>
<evidence type="ECO:0000256" key="7">
    <source>
        <dbReference type="SAM" id="MobiDB-lite"/>
    </source>
</evidence>
<keyword evidence="6" id="KW-0067">ATP-binding</keyword>
<dbReference type="EMBL" id="CAJFDH010000004">
    <property type="protein sequence ID" value="CAD5220062.1"/>
    <property type="molecule type" value="Genomic_DNA"/>
</dbReference>
<keyword evidence="4" id="KW-0547">Nucleotide-binding</keyword>
<keyword evidence="2" id="KW-0698">rRNA processing</keyword>
<feature type="region of interest" description="Disordered" evidence="7">
    <location>
        <begin position="365"/>
        <end position="384"/>
    </location>
</feature>
<sequence length="384" mass="44182">MERKLLALGCPNISNVYEDVGLQKLICYLEENVFRQCYGKGRNFVYTEDVTEFNEKLPKYLESLNCPLEVVNGIKEELVNWILDIAIDKAYVIEGANTVTALNLETINNQKGKVMEMENHLKESIQLSSGEFREKLKDFLVFLGLSKVDHKENGVLLKTILSYIDEALKNGKRPLEKCDYLNLDDLPAINDDKSLDHAFKIINLLNVNQFRELQTKINELIVNVQSITADPKTDLKLGKRPNILVTGARGTGKSTFAPKIAEKCGLTFMDINKMILEFKLHSGYDNDGKDFILDKRQLQNHLKEYFDETHREGGLVINYHEFGFLPKRWFDIVVVLRCDFTQLDDQLKTRNYSEKKLRDTLNVKSLERSPMTQKSPTKNVGYMN</sequence>
<dbReference type="EMBL" id="CAJFCW020000004">
    <property type="protein sequence ID" value="CAG9113178.1"/>
    <property type="molecule type" value="Genomic_DNA"/>
</dbReference>
<keyword evidence="3" id="KW-0808">Transferase</keyword>
<name>A0A811KWY0_9BILA</name>
<evidence type="ECO:0000256" key="4">
    <source>
        <dbReference type="ARBA" id="ARBA00022741"/>
    </source>
</evidence>
<evidence type="ECO:0000313" key="9">
    <source>
        <dbReference type="Proteomes" id="UP000614601"/>
    </source>
</evidence>
<dbReference type="Gene3D" id="3.40.50.300">
    <property type="entry name" value="P-loop containing nucleotide triphosphate hydrolases"/>
    <property type="match status" value="1"/>
</dbReference>
<keyword evidence="5" id="KW-0418">Kinase</keyword>
<dbReference type="SUPFAM" id="SSF52540">
    <property type="entry name" value="P-loop containing nucleoside triphosphate hydrolases"/>
    <property type="match status" value="1"/>
</dbReference>
<dbReference type="PANTHER" id="PTHR12595">
    <property type="entry name" value="POS9-ACTIVATING FACTOR FAP7-RELATED"/>
    <property type="match status" value="1"/>
</dbReference>
<reference evidence="8" key="1">
    <citation type="submission" date="2020-09" db="EMBL/GenBank/DDBJ databases">
        <authorList>
            <person name="Kikuchi T."/>
        </authorList>
    </citation>
    <scope>NUCLEOTIDE SEQUENCE</scope>
    <source>
        <strain evidence="8">SH1</strain>
    </source>
</reference>
<keyword evidence="1" id="KW-0690">Ribosome biogenesis</keyword>
<dbReference type="GO" id="GO:0005737">
    <property type="term" value="C:cytoplasm"/>
    <property type="evidence" value="ECO:0007669"/>
    <property type="project" value="TreeGrafter"/>
</dbReference>
<dbReference type="Pfam" id="PF13238">
    <property type="entry name" value="AAA_18"/>
    <property type="match status" value="1"/>
</dbReference>
<accession>A0A811KWY0</accession>
<dbReference type="GO" id="GO:0016887">
    <property type="term" value="F:ATP hydrolysis activity"/>
    <property type="evidence" value="ECO:0007669"/>
    <property type="project" value="InterPro"/>
</dbReference>
<keyword evidence="9" id="KW-1185">Reference proteome</keyword>
<dbReference type="Proteomes" id="UP000614601">
    <property type="component" value="Unassembled WGS sequence"/>
</dbReference>
<dbReference type="InterPro" id="IPR019265">
    <property type="entry name" value="RTRAF"/>
</dbReference>
<dbReference type="AlphaFoldDB" id="A0A811KWY0"/>
<evidence type="ECO:0000256" key="3">
    <source>
        <dbReference type="ARBA" id="ARBA00022679"/>
    </source>
</evidence>
<proteinExistence type="predicted"/>
<protein>
    <submittedName>
        <fullName evidence="8">Uncharacterized protein</fullName>
    </submittedName>
</protein>
<evidence type="ECO:0000313" key="8">
    <source>
        <dbReference type="EMBL" id="CAD5220062.1"/>
    </source>
</evidence>
<dbReference type="Proteomes" id="UP000783686">
    <property type="component" value="Unassembled WGS sequence"/>
</dbReference>
<dbReference type="GO" id="GO:0005634">
    <property type="term" value="C:nucleus"/>
    <property type="evidence" value="ECO:0007669"/>
    <property type="project" value="TreeGrafter"/>
</dbReference>
<dbReference type="GO" id="GO:0005524">
    <property type="term" value="F:ATP binding"/>
    <property type="evidence" value="ECO:0007669"/>
    <property type="project" value="UniProtKB-KW"/>
</dbReference>
<dbReference type="OrthoDB" id="514167at2759"/>
<dbReference type="InterPro" id="IPR027417">
    <property type="entry name" value="P-loop_NTPase"/>
</dbReference>
<dbReference type="InterPro" id="IPR020618">
    <property type="entry name" value="Adenyl_kinase_AK6"/>
</dbReference>
<evidence type="ECO:0000256" key="2">
    <source>
        <dbReference type="ARBA" id="ARBA00022552"/>
    </source>
</evidence>
<dbReference type="GO" id="GO:0006364">
    <property type="term" value="P:rRNA processing"/>
    <property type="evidence" value="ECO:0007669"/>
    <property type="project" value="UniProtKB-KW"/>
</dbReference>
<organism evidence="8 9">
    <name type="scientific">Bursaphelenchus okinawaensis</name>
    <dbReference type="NCBI Taxonomy" id="465554"/>
    <lineage>
        <taxon>Eukaryota</taxon>
        <taxon>Metazoa</taxon>
        <taxon>Ecdysozoa</taxon>
        <taxon>Nematoda</taxon>
        <taxon>Chromadorea</taxon>
        <taxon>Rhabditida</taxon>
        <taxon>Tylenchina</taxon>
        <taxon>Tylenchomorpha</taxon>
        <taxon>Aphelenchoidea</taxon>
        <taxon>Aphelenchoididae</taxon>
        <taxon>Bursaphelenchus</taxon>
    </lineage>
</organism>
<dbReference type="Pfam" id="PF10036">
    <property type="entry name" value="RLL"/>
    <property type="match status" value="1"/>
</dbReference>
<evidence type="ECO:0000256" key="5">
    <source>
        <dbReference type="ARBA" id="ARBA00022777"/>
    </source>
</evidence>
<evidence type="ECO:0000256" key="1">
    <source>
        <dbReference type="ARBA" id="ARBA00022517"/>
    </source>
</evidence>
<dbReference type="GO" id="GO:0004017">
    <property type="term" value="F:AMP kinase activity"/>
    <property type="evidence" value="ECO:0007669"/>
    <property type="project" value="InterPro"/>
</dbReference>
<gene>
    <name evidence="8" type="ORF">BOKJ2_LOCUS8756</name>
</gene>
<dbReference type="PANTHER" id="PTHR12595:SF0">
    <property type="entry name" value="ADENYLATE KINASE ISOENZYME 6"/>
    <property type="match status" value="1"/>
</dbReference>